<protein>
    <submittedName>
        <fullName evidence="1">Uncharacterized protein</fullName>
    </submittedName>
</protein>
<dbReference type="EMBL" id="LXPS01000039">
    <property type="protein sequence ID" value="OAE37570.1"/>
    <property type="molecule type" value="Genomic_DNA"/>
</dbReference>
<accession>A0A176WXN8</accession>
<name>A0A176WXN8_AGRTU</name>
<reference evidence="1 2" key="1">
    <citation type="submission" date="2016-05" db="EMBL/GenBank/DDBJ databases">
        <authorList>
            <person name="Lavstsen T."/>
            <person name="Jespersen J.S."/>
        </authorList>
    </citation>
    <scope>NUCLEOTIDE SEQUENCE [LARGE SCALE GENOMIC DNA]</scope>
    <source>
        <strain evidence="1 2">KCJ1736</strain>
    </source>
</reference>
<organism evidence="1 2">
    <name type="scientific">Agrobacterium tumefaciens</name>
    <dbReference type="NCBI Taxonomy" id="358"/>
    <lineage>
        <taxon>Bacteria</taxon>
        <taxon>Pseudomonadati</taxon>
        <taxon>Pseudomonadota</taxon>
        <taxon>Alphaproteobacteria</taxon>
        <taxon>Hyphomicrobiales</taxon>
        <taxon>Rhizobiaceae</taxon>
        <taxon>Rhizobium/Agrobacterium group</taxon>
        <taxon>Agrobacterium</taxon>
        <taxon>Agrobacterium tumefaciens complex</taxon>
    </lineage>
</organism>
<comment type="caution">
    <text evidence="1">The sequence shown here is derived from an EMBL/GenBank/DDBJ whole genome shotgun (WGS) entry which is preliminary data.</text>
</comment>
<dbReference type="AlphaFoldDB" id="A0A176WXN8"/>
<evidence type="ECO:0000313" key="1">
    <source>
        <dbReference type="EMBL" id="OAE37570.1"/>
    </source>
</evidence>
<proteinExistence type="predicted"/>
<dbReference type="Proteomes" id="UP000077098">
    <property type="component" value="Unassembled WGS sequence"/>
</dbReference>
<sequence>MPAANGWTGNLVTIARLIRPVPFRGLTVRYLDGCALNLRRKNIYVADRRSGAKGREWSLIKSSEIELDA</sequence>
<evidence type="ECO:0000313" key="2">
    <source>
        <dbReference type="Proteomes" id="UP000077098"/>
    </source>
</evidence>
<gene>
    <name evidence="1" type="ORF">A7J57_08285</name>
</gene>